<dbReference type="GO" id="GO:0050661">
    <property type="term" value="F:NADP binding"/>
    <property type="evidence" value="ECO:0007669"/>
    <property type="project" value="TreeGrafter"/>
</dbReference>
<dbReference type="InterPro" id="IPR036291">
    <property type="entry name" value="NAD(P)-bd_dom_sf"/>
</dbReference>
<name>A0A1I5YAN1_9BACT</name>
<organism evidence="5 6">
    <name type="scientific">Parafilimonas terrae</name>
    <dbReference type="NCBI Taxonomy" id="1465490"/>
    <lineage>
        <taxon>Bacteria</taxon>
        <taxon>Pseudomonadati</taxon>
        <taxon>Bacteroidota</taxon>
        <taxon>Chitinophagia</taxon>
        <taxon>Chitinophagales</taxon>
        <taxon>Chitinophagaceae</taxon>
        <taxon>Parafilimonas</taxon>
    </lineage>
</organism>
<keyword evidence="3" id="KW-0028">Amino-acid biosynthesis</keyword>
<dbReference type="InterPro" id="IPR046346">
    <property type="entry name" value="Aminoacid_DH-like_N_sf"/>
</dbReference>
<dbReference type="GO" id="GO:0004764">
    <property type="term" value="F:shikimate 3-dehydrogenase (NADP+) activity"/>
    <property type="evidence" value="ECO:0007669"/>
    <property type="project" value="InterPro"/>
</dbReference>
<dbReference type="GO" id="GO:0019632">
    <property type="term" value="P:shikimate metabolic process"/>
    <property type="evidence" value="ECO:0007669"/>
    <property type="project" value="TreeGrafter"/>
</dbReference>
<dbReference type="GO" id="GO:0005829">
    <property type="term" value="C:cytosol"/>
    <property type="evidence" value="ECO:0007669"/>
    <property type="project" value="TreeGrafter"/>
</dbReference>
<dbReference type="Pfam" id="PF08501">
    <property type="entry name" value="Shikimate_dh_N"/>
    <property type="match status" value="1"/>
</dbReference>
<dbReference type="STRING" id="1465490.SAMN05444277_11166"/>
<keyword evidence="6" id="KW-1185">Reference proteome</keyword>
<evidence type="ECO:0000313" key="6">
    <source>
        <dbReference type="Proteomes" id="UP000199031"/>
    </source>
</evidence>
<dbReference type="OrthoDB" id="9792692at2"/>
<feature type="domain" description="Shikimate dehydrogenase substrate binding N-terminal" evidence="4">
    <location>
        <begin position="6"/>
        <end position="88"/>
    </location>
</feature>
<dbReference type="GO" id="GO:0009073">
    <property type="term" value="P:aromatic amino acid family biosynthetic process"/>
    <property type="evidence" value="ECO:0007669"/>
    <property type="project" value="UniProtKB-KW"/>
</dbReference>
<dbReference type="PANTHER" id="PTHR21089:SF1">
    <property type="entry name" value="BIFUNCTIONAL 3-DEHYDROQUINATE DEHYDRATASE_SHIKIMATE DEHYDROGENASE, CHLOROPLASTIC"/>
    <property type="match status" value="1"/>
</dbReference>
<comment type="pathway">
    <text evidence="1">Metabolic intermediate biosynthesis; chorismate biosynthesis; chorismate from D-erythrose 4-phosphate and phosphoenolpyruvate: step 4/7.</text>
</comment>
<dbReference type="CDD" id="cd01065">
    <property type="entry name" value="NAD_bind_Shikimate_DH"/>
    <property type="match status" value="1"/>
</dbReference>
<keyword evidence="2" id="KW-0560">Oxidoreductase</keyword>
<dbReference type="EMBL" id="FOXQ01000011">
    <property type="protein sequence ID" value="SFQ41248.1"/>
    <property type="molecule type" value="Genomic_DNA"/>
</dbReference>
<evidence type="ECO:0000313" key="5">
    <source>
        <dbReference type="EMBL" id="SFQ41248.1"/>
    </source>
</evidence>
<protein>
    <submittedName>
        <fullName evidence="5">Shikimate dehydrogenase</fullName>
    </submittedName>
</protein>
<evidence type="ECO:0000259" key="4">
    <source>
        <dbReference type="Pfam" id="PF08501"/>
    </source>
</evidence>
<dbReference type="Gene3D" id="3.40.50.720">
    <property type="entry name" value="NAD(P)-binding Rossmann-like Domain"/>
    <property type="match status" value="1"/>
</dbReference>
<dbReference type="AlphaFoldDB" id="A0A1I5YAN1"/>
<dbReference type="InterPro" id="IPR022893">
    <property type="entry name" value="Shikimate_DH_fam"/>
</dbReference>
<gene>
    <name evidence="5" type="ORF">SAMN05444277_11166</name>
</gene>
<dbReference type="Gene3D" id="3.40.50.10860">
    <property type="entry name" value="Leucine Dehydrogenase, chain A, domain 1"/>
    <property type="match status" value="1"/>
</dbReference>
<dbReference type="GO" id="GO:0009423">
    <property type="term" value="P:chorismate biosynthetic process"/>
    <property type="evidence" value="ECO:0007669"/>
    <property type="project" value="TreeGrafter"/>
</dbReference>
<dbReference type="InterPro" id="IPR013708">
    <property type="entry name" value="Shikimate_DH-bd_N"/>
</dbReference>
<evidence type="ECO:0000256" key="1">
    <source>
        <dbReference type="ARBA" id="ARBA00004871"/>
    </source>
</evidence>
<dbReference type="SUPFAM" id="SSF51735">
    <property type="entry name" value="NAD(P)-binding Rossmann-fold domains"/>
    <property type="match status" value="1"/>
</dbReference>
<evidence type="ECO:0000256" key="3">
    <source>
        <dbReference type="ARBA" id="ARBA00023141"/>
    </source>
</evidence>
<evidence type="ECO:0000256" key="2">
    <source>
        <dbReference type="ARBA" id="ARBA00023002"/>
    </source>
</evidence>
<accession>A0A1I5YAN1</accession>
<dbReference type="RefSeq" id="WP_090660979.1">
    <property type="nucleotide sequence ID" value="NZ_FOXQ01000011.1"/>
</dbReference>
<dbReference type="PANTHER" id="PTHR21089">
    <property type="entry name" value="SHIKIMATE DEHYDROGENASE"/>
    <property type="match status" value="1"/>
</dbReference>
<proteinExistence type="predicted"/>
<reference evidence="5 6" key="1">
    <citation type="submission" date="2016-10" db="EMBL/GenBank/DDBJ databases">
        <authorList>
            <person name="de Groot N.N."/>
        </authorList>
    </citation>
    <scope>NUCLEOTIDE SEQUENCE [LARGE SCALE GENOMIC DNA]</scope>
    <source>
        <strain evidence="5 6">DSM 28286</strain>
    </source>
</reference>
<keyword evidence="3" id="KW-0057">Aromatic amino acid biosynthesis</keyword>
<dbReference type="Proteomes" id="UP000199031">
    <property type="component" value="Unassembled WGS sequence"/>
</dbReference>
<dbReference type="SUPFAM" id="SSF53223">
    <property type="entry name" value="Aminoacid dehydrogenase-like, N-terminal domain"/>
    <property type="match status" value="1"/>
</dbReference>
<sequence length="243" mass="27415">MRQFGLIGFPLSHSFSQKYFTEKFLKENITDAAFLNFSIPDIADIENIFRDHPSLQGLAVTIPYKKSVIPYLNSVDDAVKEMSACNCIKIRGEIKTGFNTDTIGFEKSFVKQLKPHHKKALILGTGGASAAIQYVLKKLNIEYLLASRNKSLKAIAYSDISPAIFLEFNIIINCTPLGTYPDTGKAPLLPYNLLTPEHYLYDLVYNPPLTKFLQYGKEAGCTIKNGYEMLELQAEENWKIWNS</sequence>